<sequence>MARPATGTLRAGLIGLGMMGRHHARVLRSSEGVELVAVADPGGDPHGVAGELEVLASVEALIEVGIDMCVVAVPTRFHEPVALALAAAGVHTLVEKPLASDIDAAKRIAAAFEDADLIGAVGHIERYNPALQSLRARLREGELGAVYQVATRRQGPFPNRIADVGVVKDLATHDIDLTAWVTGSEFRSVSARTAYKSGREHEDLVTAVGQLADGTVTNHLVNWLSPMKERVTIVTGEKGAFVADTLTADLTFFANGTMPTAWDSIAKFRGVSEGDVVRFAIAKPEPLVTEHRAFADAVRAGDAGAADIVTMRQGLAVVAVAESMLRSADSGETVAVPQV</sequence>
<evidence type="ECO:0000259" key="2">
    <source>
        <dbReference type="Pfam" id="PF22725"/>
    </source>
</evidence>
<feature type="domain" description="Gfo/Idh/MocA-like oxidoreductase N-terminal" evidence="1">
    <location>
        <begin position="10"/>
        <end position="123"/>
    </location>
</feature>
<keyword evidence="4" id="KW-1185">Reference proteome</keyword>
<dbReference type="PANTHER" id="PTHR43377:SF1">
    <property type="entry name" value="BILIVERDIN REDUCTASE A"/>
    <property type="match status" value="1"/>
</dbReference>
<evidence type="ECO:0000259" key="1">
    <source>
        <dbReference type="Pfam" id="PF01408"/>
    </source>
</evidence>
<proteinExistence type="predicted"/>
<dbReference type="EMBL" id="RBWV01000014">
    <property type="protein sequence ID" value="RKS71475.1"/>
    <property type="molecule type" value="Genomic_DNA"/>
</dbReference>
<dbReference type="RefSeq" id="WP_121194533.1">
    <property type="nucleotide sequence ID" value="NZ_RBWV01000014.1"/>
</dbReference>
<dbReference type="Gene3D" id="3.40.50.720">
    <property type="entry name" value="NAD(P)-binding Rossmann-like Domain"/>
    <property type="match status" value="1"/>
</dbReference>
<evidence type="ECO:0000313" key="3">
    <source>
        <dbReference type="EMBL" id="RKS71475.1"/>
    </source>
</evidence>
<reference evidence="3 4" key="1">
    <citation type="submission" date="2018-10" db="EMBL/GenBank/DDBJ databases">
        <title>Genomic Encyclopedia of Archaeal and Bacterial Type Strains, Phase II (KMG-II): from individual species to whole genera.</title>
        <authorList>
            <person name="Goeker M."/>
        </authorList>
    </citation>
    <scope>NUCLEOTIDE SEQUENCE [LARGE SCALE GENOMIC DNA]</scope>
    <source>
        <strain evidence="3 4">RP-AC37</strain>
    </source>
</reference>
<dbReference type="Gene3D" id="3.30.360.10">
    <property type="entry name" value="Dihydrodipicolinate Reductase, domain 2"/>
    <property type="match status" value="1"/>
</dbReference>
<dbReference type="AlphaFoldDB" id="A0A420XLU2"/>
<dbReference type="Pfam" id="PF22725">
    <property type="entry name" value="GFO_IDH_MocA_C3"/>
    <property type="match status" value="1"/>
</dbReference>
<dbReference type="InterPro" id="IPR000683">
    <property type="entry name" value="Gfo/Idh/MocA-like_OxRdtase_N"/>
</dbReference>
<protein>
    <submittedName>
        <fullName evidence="3">Putative dehydrogenase</fullName>
    </submittedName>
</protein>
<dbReference type="InterPro" id="IPR036291">
    <property type="entry name" value="NAD(P)-bd_dom_sf"/>
</dbReference>
<dbReference type="SUPFAM" id="SSF55347">
    <property type="entry name" value="Glyceraldehyde-3-phosphate dehydrogenase-like, C-terminal domain"/>
    <property type="match status" value="1"/>
</dbReference>
<name>A0A420XLU2_9ACTN</name>
<dbReference type="Pfam" id="PF01408">
    <property type="entry name" value="GFO_IDH_MocA"/>
    <property type="match status" value="1"/>
</dbReference>
<organism evidence="3 4">
    <name type="scientific">Motilibacter peucedani</name>
    <dbReference type="NCBI Taxonomy" id="598650"/>
    <lineage>
        <taxon>Bacteria</taxon>
        <taxon>Bacillati</taxon>
        <taxon>Actinomycetota</taxon>
        <taxon>Actinomycetes</taxon>
        <taxon>Motilibacterales</taxon>
        <taxon>Motilibacteraceae</taxon>
        <taxon>Motilibacter</taxon>
    </lineage>
</organism>
<dbReference type="Proteomes" id="UP000281955">
    <property type="component" value="Unassembled WGS sequence"/>
</dbReference>
<evidence type="ECO:0000313" key="4">
    <source>
        <dbReference type="Proteomes" id="UP000281955"/>
    </source>
</evidence>
<gene>
    <name evidence="3" type="ORF">CLV35_3273</name>
</gene>
<comment type="caution">
    <text evidence="3">The sequence shown here is derived from an EMBL/GenBank/DDBJ whole genome shotgun (WGS) entry which is preliminary data.</text>
</comment>
<dbReference type="InterPro" id="IPR055170">
    <property type="entry name" value="GFO_IDH_MocA-like_dom"/>
</dbReference>
<dbReference type="GO" id="GO:0000166">
    <property type="term" value="F:nucleotide binding"/>
    <property type="evidence" value="ECO:0007669"/>
    <property type="project" value="InterPro"/>
</dbReference>
<dbReference type="SUPFAM" id="SSF51735">
    <property type="entry name" value="NAD(P)-binding Rossmann-fold domains"/>
    <property type="match status" value="1"/>
</dbReference>
<feature type="domain" description="GFO/IDH/MocA-like oxidoreductase" evidence="2">
    <location>
        <begin position="132"/>
        <end position="241"/>
    </location>
</feature>
<dbReference type="InParanoid" id="A0A420XLU2"/>
<dbReference type="PANTHER" id="PTHR43377">
    <property type="entry name" value="BILIVERDIN REDUCTASE A"/>
    <property type="match status" value="1"/>
</dbReference>
<dbReference type="OrthoDB" id="179913at2"/>
<accession>A0A420XLU2</accession>
<dbReference type="InterPro" id="IPR051450">
    <property type="entry name" value="Gfo/Idh/MocA_Oxidoreductases"/>
</dbReference>